<keyword evidence="1" id="KW-0812">Transmembrane</keyword>
<dbReference type="EMBL" id="FQXS01000001">
    <property type="protein sequence ID" value="SHH37428.1"/>
    <property type="molecule type" value="Genomic_DNA"/>
</dbReference>
<sequence>MEWTPLIEATYFTGIRTDLLTTVTGIVSCLLIVVGLGILYKVFH</sequence>
<name>A0A1M5SGK7_9BACT</name>
<feature type="transmembrane region" description="Helical" evidence="1">
    <location>
        <begin position="20"/>
        <end position="43"/>
    </location>
</feature>
<keyword evidence="1" id="KW-0472">Membrane</keyword>
<evidence type="ECO:0000256" key="1">
    <source>
        <dbReference type="SAM" id="Phobius"/>
    </source>
</evidence>
<evidence type="ECO:0000313" key="3">
    <source>
        <dbReference type="Proteomes" id="UP000184139"/>
    </source>
</evidence>
<protein>
    <submittedName>
        <fullName evidence="2">Uncharacterized protein</fullName>
    </submittedName>
</protein>
<dbReference type="AlphaFoldDB" id="A0A1M5SGK7"/>
<reference evidence="2 3" key="1">
    <citation type="submission" date="2016-11" db="EMBL/GenBank/DDBJ databases">
        <authorList>
            <person name="Jaros S."/>
            <person name="Januszkiewicz K."/>
            <person name="Wedrychowicz H."/>
        </authorList>
    </citation>
    <scope>NUCLEOTIDE SEQUENCE [LARGE SCALE GENOMIC DNA]</scope>
    <source>
        <strain evidence="2 3">DSM 9705</strain>
    </source>
</reference>
<proteinExistence type="predicted"/>
<gene>
    <name evidence="2" type="ORF">SAMN02745124_00330</name>
</gene>
<keyword evidence="1" id="KW-1133">Transmembrane helix</keyword>
<dbReference type="STRING" id="1121409.SAMN02745124_00330"/>
<dbReference type="RefSeq" id="WP_279626254.1">
    <property type="nucleotide sequence ID" value="NZ_FQXS01000001.1"/>
</dbReference>
<evidence type="ECO:0000313" key="2">
    <source>
        <dbReference type="EMBL" id="SHH37428.1"/>
    </source>
</evidence>
<accession>A0A1M5SGK7</accession>
<dbReference type="Proteomes" id="UP000184139">
    <property type="component" value="Unassembled WGS sequence"/>
</dbReference>
<organism evidence="2 3">
    <name type="scientific">Desulfofustis glycolicus DSM 9705</name>
    <dbReference type="NCBI Taxonomy" id="1121409"/>
    <lineage>
        <taxon>Bacteria</taxon>
        <taxon>Pseudomonadati</taxon>
        <taxon>Thermodesulfobacteriota</taxon>
        <taxon>Desulfobulbia</taxon>
        <taxon>Desulfobulbales</taxon>
        <taxon>Desulfocapsaceae</taxon>
        <taxon>Desulfofustis</taxon>
    </lineage>
</organism>
<keyword evidence="3" id="KW-1185">Reference proteome</keyword>